<dbReference type="AlphaFoldDB" id="A0A382FL19"/>
<protein>
    <submittedName>
        <fullName evidence="1">Uncharacterized protein</fullName>
    </submittedName>
</protein>
<organism evidence="1">
    <name type="scientific">marine metagenome</name>
    <dbReference type="NCBI Taxonomy" id="408172"/>
    <lineage>
        <taxon>unclassified sequences</taxon>
        <taxon>metagenomes</taxon>
        <taxon>ecological metagenomes</taxon>
    </lineage>
</organism>
<evidence type="ECO:0000313" key="1">
    <source>
        <dbReference type="EMBL" id="SVB63806.1"/>
    </source>
</evidence>
<proteinExistence type="predicted"/>
<dbReference type="SUPFAM" id="SSF48097">
    <property type="entry name" value="Regulator of G-protein signaling, RGS"/>
    <property type="match status" value="1"/>
</dbReference>
<accession>A0A382FL19</accession>
<dbReference type="EMBL" id="UINC01050624">
    <property type="protein sequence ID" value="SVB63806.1"/>
    <property type="molecule type" value="Genomic_DNA"/>
</dbReference>
<dbReference type="InterPro" id="IPR056418">
    <property type="entry name" value="Phage_tail_terminator_p142"/>
</dbReference>
<dbReference type="InterPro" id="IPR036305">
    <property type="entry name" value="RGS_sf"/>
</dbReference>
<name>A0A382FL19_9ZZZZ</name>
<reference evidence="1" key="1">
    <citation type="submission" date="2018-05" db="EMBL/GenBank/DDBJ databases">
        <authorList>
            <person name="Lanie J.A."/>
            <person name="Ng W.-L."/>
            <person name="Kazmierczak K.M."/>
            <person name="Andrzejewski T.M."/>
            <person name="Davidsen T.M."/>
            <person name="Wayne K.J."/>
            <person name="Tettelin H."/>
            <person name="Glass J.I."/>
            <person name="Rusch D."/>
            <person name="Podicherti R."/>
            <person name="Tsui H.-C.T."/>
            <person name="Winkler M.E."/>
        </authorList>
    </citation>
    <scope>NUCLEOTIDE SEQUENCE</scope>
</reference>
<gene>
    <name evidence="1" type="ORF">METZ01_LOCUS216660</name>
</gene>
<dbReference type="Pfam" id="PF23818">
    <property type="entry name" value="Phage_tail_terminator_7"/>
    <property type="match status" value="1"/>
</dbReference>
<sequence length="150" mass="17138">MTSRTYASRRKRIVDALVTKLKTINGQGAFLTDVGENVHPTLKFWDEVDEFPALHLNAGSETREYRAAGVRDRFLSVTIRCYVNEEEAQEALNELMEDVETVLEDSSRLQYSDKMNNVYYTQQITLISIDTDEGVLEPLGVGEILIEVRY</sequence>